<comment type="caution">
    <text evidence="1">The sequence shown here is derived from an EMBL/GenBank/DDBJ whole genome shotgun (WGS) entry which is preliminary data.</text>
</comment>
<evidence type="ECO:0000313" key="2">
    <source>
        <dbReference type="Proteomes" id="UP000321412"/>
    </source>
</evidence>
<dbReference type="InterPro" id="IPR012440">
    <property type="entry name" value="DUF1641"/>
</dbReference>
<dbReference type="Pfam" id="PF07849">
    <property type="entry name" value="DUF1641"/>
    <property type="match status" value="1"/>
</dbReference>
<organism evidence="1 2">
    <name type="scientific">Lujinxingia vulgaris</name>
    <dbReference type="NCBI Taxonomy" id="2600176"/>
    <lineage>
        <taxon>Bacteria</taxon>
        <taxon>Deltaproteobacteria</taxon>
        <taxon>Bradymonadales</taxon>
        <taxon>Lujinxingiaceae</taxon>
        <taxon>Lujinxingia</taxon>
    </lineage>
</organism>
<name>A0A5C6XA60_9DELT</name>
<evidence type="ECO:0000313" key="1">
    <source>
        <dbReference type="EMBL" id="TXD37276.1"/>
    </source>
</evidence>
<dbReference type="RefSeq" id="WP_146981483.1">
    <property type="nucleotide sequence ID" value="NZ_VOSM01000004.1"/>
</dbReference>
<dbReference type="OrthoDB" id="5517536at2"/>
<gene>
    <name evidence="1" type="ORF">FRC98_11130</name>
</gene>
<dbReference type="EMBL" id="VOSM01000004">
    <property type="protein sequence ID" value="TXD37276.1"/>
    <property type="molecule type" value="Genomic_DNA"/>
</dbReference>
<proteinExistence type="predicted"/>
<sequence>MTDAPPASPPQTDALARIEARLDRLEASIGRITDLLDQAPHLIAASVDTLDDHLPPEHSASVDERLQRLTRLTLRLTEPGLLASLEQLVDLGTQAPASLAMLVDVADDLVNRAREQGIDPVSLSEALAHSGLKLATLIQSPELRALVDSPALSPQTLENARNALDALASTSPDTTRPAGLFDLMRALRNDDVRLALGFALQLASAFGAALQRPAPNAQLPR</sequence>
<reference evidence="1 2" key="1">
    <citation type="submission" date="2019-08" db="EMBL/GenBank/DDBJ databases">
        <title>Bradymonadales sp. TMQ4.</title>
        <authorList>
            <person name="Liang Q."/>
        </authorList>
    </citation>
    <scope>NUCLEOTIDE SEQUENCE [LARGE SCALE GENOMIC DNA]</scope>
    <source>
        <strain evidence="1 2">TMQ4</strain>
    </source>
</reference>
<accession>A0A5C6XA60</accession>
<protein>
    <submittedName>
        <fullName evidence="1">DUF1641 domain-containing protein</fullName>
    </submittedName>
</protein>
<dbReference type="AlphaFoldDB" id="A0A5C6XA60"/>
<dbReference type="Proteomes" id="UP000321412">
    <property type="component" value="Unassembled WGS sequence"/>
</dbReference>
<keyword evidence="2" id="KW-1185">Reference proteome</keyword>